<keyword evidence="3" id="KW-1185">Reference proteome</keyword>
<dbReference type="Pfam" id="PF04185">
    <property type="entry name" value="Phosphoesterase"/>
    <property type="match status" value="2"/>
</dbReference>
<dbReference type="PANTHER" id="PTHR31956">
    <property type="entry name" value="NON-SPECIFIC PHOSPHOLIPASE C4-RELATED"/>
    <property type="match status" value="1"/>
</dbReference>
<name>A0A1Y2BK71_9FUNG</name>
<organism evidence="2 3">
    <name type="scientific">Rhizoclosmatium globosum</name>
    <dbReference type="NCBI Taxonomy" id="329046"/>
    <lineage>
        <taxon>Eukaryota</taxon>
        <taxon>Fungi</taxon>
        <taxon>Fungi incertae sedis</taxon>
        <taxon>Chytridiomycota</taxon>
        <taxon>Chytridiomycota incertae sedis</taxon>
        <taxon>Chytridiomycetes</taxon>
        <taxon>Chytridiales</taxon>
        <taxon>Chytriomycetaceae</taxon>
        <taxon>Rhizoclosmatium</taxon>
    </lineage>
</organism>
<dbReference type="GO" id="GO:0009395">
    <property type="term" value="P:phospholipid catabolic process"/>
    <property type="evidence" value="ECO:0007669"/>
    <property type="project" value="TreeGrafter"/>
</dbReference>
<proteinExistence type="predicted"/>
<reference evidence="2 3" key="1">
    <citation type="submission" date="2016-07" db="EMBL/GenBank/DDBJ databases">
        <title>Pervasive Adenine N6-methylation of Active Genes in Fungi.</title>
        <authorList>
            <consortium name="DOE Joint Genome Institute"/>
            <person name="Mondo S.J."/>
            <person name="Dannebaum R.O."/>
            <person name="Kuo R.C."/>
            <person name="Labutti K."/>
            <person name="Haridas S."/>
            <person name="Kuo A."/>
            <person name="Salamov A."/>
            <person name="Ahrendt S.R."/>
            <person name="Lipzen A."/>
            <person name="Sullivan W."/>
            <person name="Andreopoulos W.B."/>
            <person name="Clum A."/>
            <person name="Lindquist E."/>
            <person name="Daum C."/>
            <person name="Ramamoorthy G.K."/>
            <person name="Gryganskyi A."/>
            <person name="Culley D."/>
            <person name="Magnuson J.K."/>
            <person name="James T.Y."/>
            <person name="O'Malley M.A."/>
            <person name="Stajich J.E."/>
            <person name="Spatafora J.W."/>
            <person name="Visel A."/>
            <person name="Grigoriev I.V."/>
        </authorList>
    </citation>
    <scope>NUCLEOTIDE SEQUENCE [LARGE SCALE GENOMIC DNA]</scope>
    <source>
        <strain evidence="2 3">JEL800</strain>
    </source>
</reference>
<dbReference type="InterPro" id="IPR017850">
    <property type="entry name" value="Alkaline_phosphatase_core_sf"/>
</dbReference>
<dbReference type="OrthoDB" id="5135119at2759"/>
<protein>
    <submittedName>
        <fullName evidence="2">Uncharacterized protein</fullName>
    </submittedName>
</protein>
<dbReference type="Gene3D" id="3.40.720.10">
    <property type="entry name" value="Alkaline Phosphatase, subunit A"/>
    <property type="match status" value="1"/>
</dbReference>
<keyword evidence="1" id="KW-0378">Hydrolase</keyword>
<sequence length="187" mass="20791">MYMPTYPPMNGFVADENINKATHTADYLHRFIDSVPRQLVPHTEALAKNFVLFDRWFASVPGPTNPNRAMLQVDICRTWRERYHPPSPVSKGEAFVKQVYEAHGGFADHVPPPPAPKPGDGLPYNWKGGNGGASGIFEFDRYGVRVPTFLISPYVPAGLVQHGNDTGAQYDHTSSLSLLRLCGDFLH</sequence>
<accession>A0A1Y2BK71</accession>
<dbReference type="InterPro" id="IPR007312">
    <property type="entry name" value="Phosphoesterase"/>
</dbReference>
<evidence type="ECO:0000256" key="1">
    <source>
        <dbReference type="ARBA" id="ARBA00022801"/>
    </source>
</evidence>
<dbReference type="AlphaFoldDB" id="A0A1Y2BK71"/>
<dbReference type="EMBL" id="MCGO01000060">
    <property type="protein sequence ID" value="ORY35164.1"/>
    <property type="molecule type" value="Genomic_DNA"/>
</dbReference>
<dbReference type="PANTHER" id="PTHR31956:SF1">
    <property type="entry name" value="NON-SPECIFIC PHOSPHOLIPASE C1"/>
    <property type="match status" value="1"/>
</dbReference>
<evidence type="ECO:0000313" key="3">
    <source>
        <dbReference type="Proteomes" id="UP000193642"/>
    </source>
</evidence>
<dbReference type="GO" id="GO:0042578">
    <property type="term" value="F:phosphoric ester hydrolase activity"/>
    <property type="evidence" value="ECO:0007669"/>
    <property type="project" value="UniProtKB-ARBA"/>
</dbReference>
<comment type="caution">
    <text evidence="2">The sequence shown here is derived from an EMBL/GenBank/DDBJ whole genome shotgun (WGS) entry which is preliminary data.</text>
</comment>
<gene>
    <name evidence="2" type="ORF">BCR33DRAFT_770639</name>
</gene>
<dbReference type="Proteomes" id="UP000193642">
    <property type="component" value="Unassembled WGS sequence"/>
</dbReference>
<evidence type="ECO:0000313" key="2">
    <source>
        <dbReference type="EMBL" id="ORY35164.1"/>
    </source>
</evidence>
<dbReference type="STRING" id="329046.A0A1Y2BK71"/>